<sequence length="198" mass="20607">MAPSRSALIVAVAAALAGCAVPTPTTTTQQPIPTPTSHQAQQRPAGPPVDSTVNVTLALADSFDIHPDGTCSGRADNAGITNGARVQLRGDTDGGAVWSTATAVVVRRPAVYRGSVVPEADDGLYCVATMVFTPTIPDPKSNYSLKFVGGDWLQGLVHVGRAPFGQEDRPGYGSVNVTIQQCRSPADPPDKDCPEWAD</sequence>
<accession>A0A124E4N5</accession>
<feature type="compositionally biased region" description="Low complexity" evidence="1">
    <location>
        <begin position="22"/>
        <end position="31"/>
    </location>
</feature>
<protein>
    <recommendedName>
        <fullName evidence="5">Lipoprotein</fullName>
    </recommendedName>
</protein>
<feature type="signal peptide" evidence="2">
    <location>
        <begin position="1"/>
        <end position="22"/>
    </location>
</feature>
<comment type="caution">
    <text evidence="3">The sequence shown here is derived from an EMBL/GenBank/DDBJ whole genome shotgun (WGS) entry which is preliminary data.</text>
</comment>
<gene>
    <name evidence="3" type="ORF">RMCFA_3796</name>
</gene>
<dbReference type="RefSeq" id="WP_061264276.1">
    <property type="nucleotide sequence ID" value="NZ_BCSZ01000035.1"/>
</dbReference>
<keyword evidence="2" id="KW-0732">Signal</keyword>
<organism evidence="3 4">
    <name type="scientific">Mycolicibacterium fortuitum subsp. acetamidolyticum</name>
    <dbReference type="NCBI Taxonomy" id="144550"/>
    <lineage>
        <taxon>Bacteria</taxon>
        <taxon>Bacillati</taxon>
        <taxon>Actinomycetota</taxon>
        <taxon>Actinomycetes</taxon>
        <taxon>Mycobacteriales</taxon>
        <taxon>Mycobacteriaceae</taxon>
        <taxon>Mycolicibacterium</taxon>
    </lineage>
</organism>
<dbReference type="Proteomes" id="UP000069705">
    <property type="component" value="Unassembled WGS sequence"/>
</dbReference>
<dbReference type="AlphaFoldDB" id="A0A124E4N5"/>
<evidence type="ECO:0000256" key="1">
    <source>
        <dbReference type="SAM" id="MobiDB-lite"/>
    </source>
</evidence>
<reference evidence="4" key="2">
    <citation type="submission" date="2016-02" db="EMBL/GenBank/DDBJ databases">
        <title>Draft genome sequence of five rapidly growing Mycobacterium species.</title>
        <authorList>
            <person name="Katahira K."/>
            <person name="Gotou Y."/>
            <person name="Iida K."/>
            <person name="Ogura Y."/>
            <person name="Hayashi T."/>
        </authorList>
    </citation>
    <scope>NUCLEOTIDE SEQUENCE [LARGE SCALE GENOMIC DNA]</scope>
    <source>
        <strain evidence="4">JCM6368</strain>
    </source>
</reference>
<feature type="chain" id="PRO_5038507782" description="Lipoprotein" evidence="2">
    <location>
        <begin position="23"/>
        <end position="198"/>
    </location>
</feature>
<feature type="region of interest" description="Disordered" evidence="1">
    <location>
        <begin position="22"/>
        <end position="49"/>
    </location>
</feature>
<evidence type="ECO:0000313" key="3">
    <source>
        <dbReference type="EMBL" id="GAT03684.1"/>
    </source>
</evidence>
<name>A0A124E4N5_MYCFO</name>
<proteinExistence type="predicted"/>
<evidence type="ECO:0008006" key="5">
    <source>
        <dbReference type="Google" id="ProtNLM"/>
    </source>
</evidence>
<dbReference type="EMBL" id="BCSZ01000035">
    <property type="protein sequence ID" value="GAT03684.1"/>
    <property type="molecule type" value="Genomic_DNA"/>
</dbReference>
<evidence type="ECO:0000313" key="4">
    <source>
        <dbReference type="Proteomes" id="UP000069705"/>
    </source>
</evidence>
<dbReference type="PROSITE" id="PS51257">
    <property type="entry name" value="PROKAR_LIPOPROTEIN"/>
    <property type="match status" value="1"/>
</dbReference>
<evidence type="ECO:0000256" key="2">
    <source>
        <dbReference type="SAM" id="SignalP"/>
    </source>
</evidence>
<reference evidence="3 4" key="1">
    <citation type="journal article" date="2016" name="Genome Announc.">
        <title>Draft Genome Sequences of Five Rapidly Growing Mycobacterium Species, M. thermoresistibile, M. fortuitum subsp. acetamidolyticum, M. canariasense, M. brisbanense, and M. novocastrense.</title>
        <authorList>
            <person name="Katahira K."/>
            <person name="Ogura Y."/>
            <person name="Gotoh Y."/>
            <person name="Hayashi T."/>
        </authorList>
    </citation>
    <scope>NUCLEOTIDE SEQUENCE [LARGE SCALE GENOMIC DNA]</scope>
    <source>
        <strain evidence="3 4">JCM6368</strain>
    </source>
</reference>